<dbReference type="PROSITE" id="PS51257">
    <property type="entry name" value="PROKAR_LIPOPROTEIN"/>
    <property type="match status" value="1"/>
</dbReference>
<feature type="domain" description="S-layer family duplication" evidence="3">
    <location>
        <begin position="49"/>
        <end position="305"/>
    </location>
</feature>
<proteinExistence type="predicted"/>
<dbReference type="InterPro" id="IPR006457">
    <property type="entry name" value="S_layer-rel_Mac"/>
</dbReference>
<dbReference type="Pfam" id="PF07752">
    <property type="entry name" value="S-layer"/>
    <property type="match status" value="2"/>
</dbReference>
<evidence type="ECO:0000313" key="4">
    <source>
        <dbReference type="EMBL" id="WNY27695.1"/>
    </source>
</evidence>
<feature type="domain" description="S-layer family duplication" evidence="3">
    <location>
        <begin position="337"/>
        <end position="596"/>
    </location>
</feature>
<dbReference type="Proteomes" id="UP001304970">
    <property type="component" value="Chromosome"/>
</dbReference>
<dbReference type="Gene3D" id="2.60.40.4190">
    <property type="match status" value="2"/>
</dbReference>
<feature type="compositionally biased region" description="Basic residues" evidence="1">
    <location>
        <begin position="904"/>
        <end position="915"/>
    </location>
</feature>
<dbReference type="AlphaFoldDB" id="A0AA96ZW74"/>
<name>A0AA96ZW74_9EURY</name>
<feature type="transmembrane region" description="Helical" evidence="2">
    <location>
        <begin position="879"/>
        <end position="901"/>
    </location>
</feature>
<dbReference type="Gene3D" id="2.60.98.40">
    <property type="match status" value="2"/>
</dbReference>
<dbReference type="EMBL" id="CP131061">
    <property type="protein sequence ID" value="WNY27695.1"/>
    <property type="molecule type" value="Genomic_DNA"/>
</dbReference>
<keyword evidence="2" id="KW-1133">Transmembrane helix</keyword>
<keyword evidence="2" id="KW-0472">Membrane</keyword>
<protein>
    <recommendedName>
        <fullName evidence="3">S-layer family duplication domain-containing protein</fullName>
    </recommendedName>
</protein>
<feature type="region of interest" description="Disordered" evidence="1">
    <location>
        <begin position="904"/>
        <end position="1020"/>
    </location>
</feature>
<evidence type="ECO:0000256" key="2">
    <source>
        <dbReference type="SAM" id="Phobius"/>
    </source>
</evidence>
<feature type="compositionally biased region" description="Low complexity" evidence="1">
    <location>
        <begin position="963"/>
        <end position="972"/>
    </location>
</feature>
<feature type="compositionally biased region" description="Low complexity" evidence="1">
    <location>
        <begin position="916"/>
        <end position="946"/>
    </location>
</feature>
<evidence type="ECO:0000259" key="3">
    <source>
        <dbReference type="Pfam" id="PF07752"/>
    </source>
</evidence>
<evidence type="ECO:0000313" key="5">
    <source>
        <dbReference type="Proteomes" id="UP001304970"/>
    </source>
</evidence>
<organism evidence="4 5">
    <name type="scientific">Methanolapillus ohkumae</name>
    <dbReference type="NCBI Taxonomy" id="3028298"/>
    <lineage>
        <taxon>Archaea</taxon>
        <taxon>Methanobacteriati</taxon>
        <taxon>Methanobacteriota</taxon>
        <taxon>Stenosarchaea group</taxon>
        <taxon>Methanomicrobia</taxon>
        <taxon>Methanosarcinales</taxon>
        <taxon>Methanosarcinaceae</taxon>
        <taxon>Methanolapillus</taxon>
    </lineage>
</organism>
<gene>
    <name evidence="4" type="ORF">MsAm2_15000</name>
</gene>
<sequence>MYSRMKNNSTTQLSLRKLFLLSILFTILAGCLCATAAADTKGSNIWDEEQRMPSTYNWTPHLYSGFYFDTDSDLYTESLEMTISTSGRTIESSNARYMTEVEPARFAYSDWGSYDFIAWIGKPYFAGYEKYDSGDKNDTAYFAKSNVSTLSDKRLYEVLINEKSERKISSGDTHNLENDYKLRISDINTNNREFRLTLEKGGSAVKNETVSSNSTFVFEKSLDNSGSIPIIAVHVRDVTDGKAVIDGIFQISENSKDVSSGKRVDAMEITNVNNTSIIMKNPSRIDLSANRNITLMEHIKIQVGDSSKLRFGLISDPITTAEKKYPSRSSVYDIYDNNMKSWTGRSYGEFSYIWSNGMTPENLTVDVKGNIGRTLNPKEISYEVLSYNSSFNYSDWGGFKSVRIAGDEYFAGYTAYNSSEKNNTTNFTSSDYNILEKGLISKVLVNNNSSRSYSVGSEISLGDGYALKLNKIEGEGSSKKLNLTLLKNGSAVENASLSENENYIRKTTFGEIGGVPQIVVRVGSIFVGSSSTEINISGIFQISDNTTDVTAGRRIDNMRVEYTSRTGFYLLNNDTIDLSRGRDIRLVGNLSLHVADSDDVRFFFFNQNGSTTQKSLKIILPDMVYPYQDIDIRVQASDGSNWINAEGVQVRVNGNSIGSTNSSGQIQYTVGESGTYNFSAEKDGYTSAFQMKSTTDPEKNLTMTAPLYIFESDSFLIFVRDDSYAYVTGASVYENNVLIGMSDENGSVSVTAKAPGSFEYKATKSGYGPGAMSQNILPYGPYFAVTNAPLSELEFFMNQRTKIPFEITNVGKEKGVGEVSISFNDQNTTKKVTLEPGESKTISYTVKPLTAGYNVITVGNQSFAFYSNESGKPAVPWDMLAIGGGILLLILVLAGGVWYFTQKKRGNQKTKKPAKSTKSAKSVSAKSATPSKSKSSKPANASQKSSTFGFLSGGSNGSGSGNSGSNSGSSSSKPKPKNTAPSQSSKSKENTHKFSSSNKPAELKNSQKKARENQEKKGKL</sequence>
<feature type="compositionally biased region" description="Gly residues" evidence="1">
    <location>
        <begin position="951"/>
        <end position="962"/>
    </location>
</feature>
<feature type="compositionally biased region" description="Basic and acidic residues" evidence="1">
    <location>
        <begin position="1009"/>
        <end position="1020"/>
    </location>
</feature>
<accession>A0AA96ZW74</accession>
<keyword evidence="5" id="KW-1185">Reference proteome</keyword>
<evidence type="ECO:0000256" key="1">
    <source>
        <dbReference type="SAM" id="MobiDB-lite"/>
    </source>
</evidence>
<reference evidence="4 5" key="1">
    <citation type="submission" date="2023-07" db="EMBL/GenBank/DDBJ databases">
        <title>Closed genome sequence of Methanosarcinaceae archaeon Am2.</title>
        <authorList>
            <person name="Poehlein A."/>
            <person name="Protasov E."/>
            <person name="Platt K."/>
            <person name="Reeh H."/>
            <person name="Daniel R."/>
            <person name="Brune A."/>
        </authorList>
    </citation>
    <scope>NUCLEOTIDE SEQUENCE [LARGE SCALE GENOMIC DNA]</scope>
    <source>
        <strain evidence="4 5">Am2</strain>
    </source>
</reference>
<keyword evidence="2" id="KW-0812">Transmembrane</keyword>